<dbReference type="GO" id="GO:0004414">
    <property type="term" value="F:homoserine O-acetyltransferase activity"/>
    <property type="evidence" value="ECO:0007669"/>
    <property type="project" value="TreeGrafter"/>
</dbReference>
<organism evidence="10 11">
    <name type="scientific">Neptunomonas antarctica</name>
    <dbReference type="NCBI Taxonomy" id="619304"/>
    <lineage>
        <taxon>Bacteria</taxon>
        <taxon>Pseudomonadati</taxon>
        <taxon>Pseudomonadota</taxon>
        <taxon>Gammaproteobacteria</taxon>
        <taxon>Oceanospirillales</taxon>
        <taxon>Oceanospirillaceae</taxon>
        <taxon>Neptunomonas</taxon>
    </lineage>
</organism>
<dbReference type="EC" id="2.3.1.46" evidence="7"/>
<proteinExistence type="inferred from homology"/>
<evidence type="ECO:0000256" key="2">
    <source>
        <dbReference type="ARBA" id="ARBA00022490"/>
    </source>
</evidence>
<dbReference type="Proteomes" id="UP000185999">
    <property type="component" value="Unassembled WGS sequence"/>
</dbReference>
<keyword evidence="6 7" id="KW-0012">Acyltransferase</keyword>
<evidence type="ECO:0000256" key="4">
    <source>
        <dbReference type="ARBA" id="ARBA00022679"/>
    </source>
</evidence>
<comment type="function">
    <text evidence="7">Transfers a succinyl group from succinyl-CoA to L-homoserine, forming succinyl-L-homoserine.</text>
</comment>
<comment type="similarity">
    <text evidence="7">Belongs to the AB hydrolase superfamily. MetX family.</text>
</comment>
<dbReference type="RefSeq" id="WP_054342642.1">
    <property type="nucleotide sequence ID" value="NZ_FTOE01000001.1"/>
</dbReference>
<evidence type="ECO:0000313" key="11">
    <source>
        <dbReference type="Proteomes" id="UP000185999"/>
    </source>
</evidence>
<dbReference type="NCBIfam" id="NF001209">
    <property type="entry name" value="PRK00175.1"/>
    <property type="match status" value="1"/>
</dbReference>
<feature type="active site" description="Nucleophile" evidence="7 8">
    <location>
        <position position="165"/>
    </location>
</feature>
<feature type="domain" description="AB hydrolase-1" evidence="9">
    <location>
        <begin position="60"/>
        <end position="367"/>
    </location>
</feature>
<keyword evidence="3 7" id="KW-0028">Amino-acid biosynthesis</keyword>
<comment type="pathway">
    <text evidence="7">Amino-acid biosynthesis; L-methionine biosynthesis via de novo pathway; O-succinyl-L-homoserine from L-homoserine: step 1/1.</text>
</comment>
<dbReference type="GO" id="GO:0008899">
    <property type="term" value="F:homoserine O-succinyltransferase activity"/>
    <property type="evidence" value="ECO:0007669"/>
    <property type="project" value="UniProtKB-UniRule"/>
</dbReference>
<dbReference type="SUPFAM" id="SSF53474">
    <property type="entry name" value="alpha/beta-Hydrolases"/>
    <property type="match status" value="1"/>
</dbReference>
<protein>
    <recommendedName>
        <fullName evidence="7">Homoserine O-succinyltransferase</fullName>
        <shortName evidence="7">HST</shortName>
        <ecNumber evidence="7">2.3.1.46</ecNumber>
    </recommendedName>
    <alternativeName>
        <fullName evidence="7">Homoserine transsuccinylase</fullName>
        <shortName evidence="7">HTS</shortName>
    </alternativeName>
</protein>
<dbReference type="HAMAP" id="MF_00296">
    <property type="entry name" value="MetX_acyltransf"/>
    <property type="match status" value="1"/>
</dbReference>
<dbReference type="PIRSF" id="PIRSF000443">
    <property type="entry name" value="Homoser_Ac_trans"/>
    <property type="match status" value="1"/>
</dbReference>
<evidence type="ECO:0000256" key="3">
    <source>
        <dbReference type="ARBA" id="ARBA00022605"/>
    </source>
</evidence>
<keyword evidence="5 7" id="KW-0486">Methionine biosynthesis</keyword>
<dbReference type="FunFam" id="1.10.1740.110:FF:000001">
    <property type="entry name" value="Homoserine O-acetyltransferase"/>
    <property type="match status" value="1"/>
</dbReference>
<accession>A0A1N7J189</accession>
<keyword evidence="4 7" id="KW-0808">Transferase</keyword>
<feature type="active site" evidence="7 8">
    <location>
        <position position="330"/>
    </location>
</feature>
<evidence type="ECO:0000256" key="5">
    <source>
        <dbReference type="ARBA" id="ARBA00023167"/>
    </source>
</evidence>
<reference evidence="11" key="1">
    <citation type="submission" date="2017-01" db="EMBL/GenBank/DDBJ databases">
        <authorList>
            <person name="Varghese N."/>
            <person name="Submissions S."/>
        </authorList>
    </citation>
    <scope>NUCLEOTIDE SEQUENCE [LARGE SCALE GENOMIC DNA]</scope>
    <source>
        <strain evidence="11">DSM 22306</strain>
    </source>
</reference>
<evidence type="ECO:0000256" key="6">
    <source>
        <dbReference type="ARBA" id="ARBA00023315"/>
    </source>
</evidence>
<dbReference type="GO" id="GO:0005737">
    <property type="term" value="C:cytoplasm"/>
    <property type="evidence" value="ECO:0007669"/>
    <property type="project" value="UniProtKB-SubCell"/>
</dbReference>
<dbReference type="UniPathway" id="UPA00051">
    <property type="reaction ID" value="UER00075"/>
</dbReference>
<dbReference type="STRING" id="619304.SAMN05421760_101451"/>
<dbReference type="AlphaFoldDB" id="A0A1N7J189"/>
<feature type="binding site" evidence="7">
    <location>
        <position position="235"/>
    </location>
    <ligand>
        <name>substrate</name>
    </ligand>
</feature>
<dbReference type="PANTHER" id="PTHR32268:SF11">
    <property type="entry name" value="HOMOSERINE O-ACETYLTRANSFERASE"/>
    <property type="match status" value="1"/>
</dbReference>
<gene>
    <name evidence="7" type="primary">metXS</name>
    <name evidence="10" type="ORF">SAMN05421760_101451</name>
</gene>
<name>A0A1N7J189_9GAMM</name>
<dbReference type="NCBIfam" id="TIGR01392">
    <property type="entry name" value="homoserO_Ac_trn"/>
    <property type="match status" value="1"/>
</dbReference>
<dbReference type="GO" id="GO:0009092">
    <property type="term" value="P:homoserine metabolic process"/>
    <property type="evidence" value="ECO:0007669"/>
    <property type="project" value="TreeGrafter"/>
</dbReference>
<comment type="subcellular location">
    <subcellularLocation>
        <location evidence="7">Cytoplasm</location>
    </subcellularLocation>
</comment>
<feature type="site" description="Important for acyl-CoA specificity" evidence="7">
    <location>
        <position position="332"/>
    </location>
</feature>
<dbReference type="InterPro" id="IPR000073">
    <property type="entry name" value="AB_hydrolase_1"/>
</dbReference>
<evidence type="ECO:0000256" key="1">
    <source>
        <dbReference type="ARBA" id="ARBA00011738"/>
    </source>
</evidence>
<feature type="active site" evidence="7 8">
    <location>
        <position position="363"/>
    </location>
</feature>
<dbReference type="InterPro" id="IPR008220">
    <property type="entry name" value="HAT_MetX-like"/>
</dbReference>
<evidence type="ECO:0000256" key="8">
    <source>
        <dbReference type="PIRSR" id="PIRSR000443-1"/>
    </source>
</evidence>
<dbReference type="Gene3D" id="3.40.50.1820">
    <property type="entry name" value="alpha/beta hydrolase"/>
    <property type="match status" value="1"/>
</dbReference>
<feature type="binding site" evidence="7">
    <location>
        <position position="364"/>
    </location>
    <ligand>
        <name>substrate</name>
    </ligand>
</feature>
<dbReference type="Pfam" id="PF00561">
    <property type="entry name" value="Abhydrolase_1"/>
    <property type="match status" value="1"/>
</dbReference>
<evidence type="ECO:0000259" key="9">
    <source>
        <dbReference type="Pfam" id="PF00561"/>
    </source>
</evidence>
<dbReference type="PANTHER" id="PTHR32268">
    <property type="entry name" value="HOMOSERINE O-ACETYLTRANSFERASE"/>
    <property type="match status" value="1"/>
</dbReference>
<comment type="caution">
    <text evidence="7">Lacks conserved residue(s) required for the propagation of feature annotation.</text>
</comment>
<evidence type="ECO:0000313" key="10">
    <source>
        <dbReference type="EMBL" id="SIS43027.1"/>
    </source>
</evidence>
<dbReference type="Gene3D" id="1.10.1740.110">
    <property type="match status" value="1"/>
</dbReference>
<keyword evidence="2 7" id="KW-0963">Cytoplasm</keyword>
<comment type="catalytic activity">
    <reaction evidence="7">
        <text>L-homoserine + succinyl-CoA = O-succinyl-L-homoserine + CoA</text>
        <dbReference type="Rhea" id="RHEA:22008"/>
        <dbReference type="ChEBI" id="CHEBI:57287"/>
        <dbReference type="ChEBI" id="CHEBI:57292"/>
        <dbReference type="ChEBI" id="CHEBI:57476"/>
        <dbReference type="ChEBI" id="CHEBI:57661"/>
        <dbReference type="EC" id="2.3.1.46"/>
    </reaction>
</comment>
<dbReference type="EMBL" id="FTOE01000001">
    <property type="protein sequence ID" value="SIS43027.1"/>
    <property type="molecule type" value="Genomic_DNA"/>
</dbReference>
<comment type="subunit">
    <text evidence="1 7">Homodimer.</text>
</comment>
<evidence type="ECO:0000256" key="7">
    <source>
        <dbReference type="HAMAP-Rule" id="MF_00296"/>
    </source>
</evidence>
<dbReference type="InterPro" id="IPR029058">
    <property type="entry name" value="AB_hydrolase_fold"/>
</dbReference>
<dbReference type="OrthoDB" id="9800754at2"/>
<keyword evidence="11" id="KW-1185">Reference proteome</keyword>
<dbReference type="GO" id="GO:0009086">
    <property type="term" value="P:methionine biosynthetic process"/>
    <property type="evidence" value="ECO:0007669"/>
    <property type="project" value="UniProtKB-UniRule"/>
</dbReference>
<sequence>MSDNIPNTPTSKQYPYDSVGLVEPQAIEFNEPLALACGRTLDQYTLMIETYGELNADKSNAILICHALSGHHHLAGYHEGDTKPGWWDSAIGPGKPIDTNKFFVVGLNNLGGCHGSSGPNQADPLTGKPYGPDFPLMTVKDWVTSQARLADHLGIWQWAAIIGGSLGGMQALQWSITYPDRLRHCMVIAAAAKLSAQNIAFNEVARQAISKDPHFYNGRYYDYDAVPKTGLMLARMVGHITYLSDDGMREKFGREMSAGKLMFDFNPQFEVESYLQYQGERFSTSFDANTYLLMTKALDYFDPASEFNHDLSLALKHVTAKFMLIAFTTDWRFAPERSREILDALMDAGKDVSYTEIDSPQGHDAFLIPIPRYMEIFHAYMGRIATDIPALAQENTHAR</sequence>